<name>A0A8J5JIR2_HOMAM</name>
<dbReference type="Gene3D" id="3.40.50.1820">
    <property type="entry name" value="alpha/beta hydrolase"/>
    <property type="match status" value="1"/>
</dbReference>
<evidence type="ECO:0000259" key="1">
    <source>
        <dbReference type="Pfam" id="PF00561"/>
    </source>
</evidence>
<comment type="caution">
    <text evidence="2">The sequence shown here is derived from an EMBL/GenBank/DDBJ whole genome shotgun (WGS) entry which is preliminary data.</text>
</comment>
<keyword evidence="2" id="KW-0378">Hydrolase</keyword>
<dbReference type="Proteomes" id="UP000747542">
    <property type="component" value="Unassembled WGS sequence"/>
</dbReference>
<evidence type="ECO:0000313" key="3">
    <source>
        <dbReference type="Proteomes" id="UP000747542"/>
    </source>
</evidence>
<sequence>MASRRSRLINTFQQGIRWFHGSNIAQRQTMVEGLPLNYEVAGGGKKVALCMPGALEDFILSSNEYSILLAGTIQSDFGPQMKSLAGKNLTLVCWDPPGYGKSWPPPRQYSLDFLHRDAAIAALLMKTLKYDKYSLLGWSDGGISALILAAAYPQHVDKLVVWGANAYVSHGIRDINKWSQRMRAPLEAIYGTEYFKEAWEGWVDTLLHIYHEKGGDICKGDLAKITCSTLIIHGAKDPVAPLSHGQLVIMDEGKHNIHLRSPEEFNKIVYQFLFKE</sequence>
<dbReference type="Pfam" id="PF00561">
    <property type="entry name" value="Abhydrolase_1"/>
    <property type="match status" value="1"/>
</dbReference>
<evidence type="ECO:0000313" key="2">
    <source>
        <dbReference type="EMBL" id="KAG7155098.1"/>
    </source>
</evidence>
<protein>
    <submittedName>
        <fullName evidence="2">Valacyclovir hydrolase-like</fullName>
    </submittedName>
</protein>
<accession>A0A8J5JIR2</accession>
<dbReference type="PANTHER" id="PTHR46331">
    <property type="entry name" value="VALACYCLOVIR HYDROLASE"/>
    <property type="match status" value="1"/>
</dbReference>
<reference evidence="2" key="1">
    <citation type="journal article" date="2021" name="Sci. Adv.">
        <title>The American lobster genome reveals insights on longevity, neural, and immune adaptations.</title>
        <authorList>
            <person name="Polinski J.M."/>
            <person name="Zimin A.V."/>
            <person name="Clark K.F."/>
            <person name="Kohn A.B."/>
            <person name="Sadowski N."/>
            <person name="Timp W."/>
            <person name="Ptitsyn A."/>
            <person name="Khanna P."/>
            <person name="Romanova D.Y."/>
            <person name="Williams P."/>
            <person name="Greenwood S.J."/>
            <person name="Moroz L.L."/>
            <person name="Walt D.R."/>
            <person name="Bodnar A.G."/>
        </authorList>
    </citation>
    <scope>NUCLEOTIDE SEQUENCE</scope>
    <source>
        <strain evidence="2">GMGI-L3</strain>
    </source>
</reference>
<gene>
    <name evidence="2" type="primary">BPHL-L</name>
    <name evidence="2" type="ORF">Hamer_G015706</name>
</gene>
<feature type="domain" description="AB hydrolase-1" evidence="1">
    <location>
        <begin position="78"/>
        <end position="170"/>
    </location>
</feature>
<proteinExistence type="predicted"/>
<organism evidence="2 3">
    <name type="scientific">Homarus americanus</name>
    <name type="common">American lobster</name>
    <dbReference type="NCBI Taxonomy" id="6706"/>
    <lineage>
        <taxon>Eukaryota</taxon>
        <taxon>Metazoa</taxon>
        <taxon>Ecdysozoa</taxon>
        <taxon>Arthropoda</taxon>
        <taxon>Crustacea</taxon>
        <taxon>Multicrustacea</taxon>
        <taxon>Malacostraca</taxon>
        <taxon>Eumalacostraca</taxon>
        <taxon>Eucarida</taxon>
        <taxon>Decapoda</taxon>
        <taxon>Pleocyemata</taxon>
        <taxon>Astacidea</taxon>
        <taxon>Nephropoidea</taxon>
        <taxon>Nephropidae</taxon>
        <taxon>Homarus</taxon>
    </lineage>
</organism>
<dbReference type="EMBL" id="JAHLQT010043233">
    <property type="protein sequence ID" value="KAG7155098.1"/>
    <property type="molecule type" value="Genomic_DNA"/>
</dbReference>
<dbReference type="GO" id="GO:0017171">
    <property type="term" value="F:serine hydrolase activity"/>
    <property type="evidence" value="ECO:0007669"/>
    <property type="project" value="TreeGrafter"/>
</dbReference>
<dbReference type="AlphaFoldDB" id="A0A8J5JIR2"/>
<dbReference type="PANTHER" id="PTHR46331:SF2">
    <property type="entry name" value="VALACYCLOVIR HYDROLASE"/>
    <property type="match status" value="1"/>
</dbReference>
<dbReference type="InterPro" id="IPR029058">
    <property type="entry name" value="AB_hydrolase_fold"/>
</dbReference>
<dbReference type="InterPro" id="IPR000073">
    <property type="entry name" value="AB_hydrolase_1"/>
</dbReference>
<keyword evidence="3" id="KW-1185">Reference proteome</keyword>
<dbReference type="SUPFAM" id="SSF53474">
    <property type="entry name" value="alpha/beta-Hydrolases"/>
    <property type="match status" value="1"/>
</dbReference>